<evidence type="ECO:0000256" key="3">
    <source>
        <dbReference type="ARBA" id="ARBA00022630"/>
    </source>
</evidence>
<dbReference type="InterPro" id="IPR006089">
    <property type="entry name" value="Acyl-CoA_DH_CS"/>
</dbReference>
<dbReference type="FunFam" id="2.40.110.10:FF:000002">
    <property type="entry name" value="Acyl-CoA dehydrogenase fadE12"/>
    <property type="match status" value="1"/>
</dbReference>
<evidence type="ECO:0000256" key="4">
    <source>
        <dbReference type="ARBA" id="ARBA00022801"/>
    </source>
</evidence>
<evidence type="ECO:0000313" key="14">
    <source>
        <dbReference type="EMBL" id="MBB5199929.1"/>
    </source>
</evidence>
<dbReference type="PANTHER" id="PTHR43884:SF12">
    <property type="entry name" value="ISOVALERYL-COA DEHYDROGENASE, MITOCHONDRIAL-RELATED"/>
    <property type="match status" value="1"/>
</dbReference>
<dbReference type="Pfam" id="PF00441">
    <property type="entry name" value="Acyl-CoA_dh_1"/>
    <property type="match status" value="1"/>
</dbReference>
<feature type="domain" description="Acyl-CoA dehydrogenase/oxidase C-terminal" evidence="11">
    <location>
        <begin position="236"/>
        <end position="384"/>
    </location>
</feature>
<comment type="catalytic activity">
    <reaction evidence="7">
        <text>3-sulfinopropanoyl-CoA + H2O = propanoyl-CoA + sulfite + H(+)</text>
        <dbReference type="Rhea" id="RHEA:41624"/>
        <dbReference type="ChEBI" id="CHEBI:15377"/>
        <dbReference type="ChEBI" id="CHEBI:15378"/>
        <dbReference type="ChEBI" id="CHEBI:17359"/>
        <dbReference type="ChEBI" id="CHEBI:57392"/>
        <dbReference type="ChEBI" id="CHEBI:78349"/>
        <dbReference type="EC" id="3.13.1.4"/>
    </reaction>
    <physiologicalReaction direction="left-to-right" evidence="7">
        <dbReference type="Rhea" id="RHEA:41625"/>
    </physiologicalReaction>
</comment>
<dbReference type="InterPro" id="IPR037069">
    <property type="entry name" value="AcylCoA_DH/ox_N_sf"/>
</dbReference>
<dbReference type="InterPro" id="IPR046373">
    <property type="entry name" value="Acyl-CoA_Oxase/DH_mid-dom_sf"/>
</dbReference>
<organism evidence="14 15">
    <name type="scientific">Glaciimonas immobilis</name>
    <dbReference type="NCBI Taxonomy" id="728004"/>
    <lineage>
        <taxon>Bacteria</taxon>
        <taxon>Pseudomonadati</taxon>
        <taxon>Pseudomonadota</taxon>
        <taxon>Betaproteobacteria</taxon>
        <taxon>Burkholderiales</taxon>
        <taxon>Oxalobacteraceae</taxon>
        <taxon>Glaciimonas</taxon>
    </lineage>
</organism>
<dbReference type="GO" id="GO:0016787">
    <property type="term" value="F:hydrolase activity"/>
    <property type="evidence" value="ECO:0007669"/>
    <property type="project" value="UniProtKB-KW"/>
</dbReference>
<dbReference type="InterPro" id="IPR009075">
    <property type="entry name" value="AcylCo_DH/oxidase_C"/>
</dbReference>
<dbReference type="InterPro" id="IPR009100">
    <property type="entry name" value="AcylCoA_DH/oxidase_NM_dom_sf"/>
</dbReference>
<comment type="cofactor">
    <cofactor evidence="1">
        <name>FAD</name>
        <dbReference type="ChEBI" id="CHEBI:57692"/>
    </cofactor>
</comment>
<evidence type="ECO:0000313" key="15">
    <source>
        <dbReference type="Proteomes" id="UP000571084"/>
    </source>
</evidence>
<feature type="domain" description="Acyl-CoA dehydrogenase/oxidase N-terminal" evidence="13">
    <location>
        <begin position="14"/>
        <end position="124"/>
    </location>
</feature>
<dbReference type="Gene3D" id="1.20.140.10">
    <property type="entry name" value="Butyryl-CoA Dehydrogenase, subunit A, domain 3"/>
    <property type="match status" value="1"/>
</dbReference>
<dbReference type="GO" id="GO:0050660">
    <property type="term" value="F:flavin adenine dinucleotide binding"/>
    <property type="evidence" value="ECO:0007669"/>
    <property type="project" value="InterPro"/>
</dbReference>
<sequence>MNIFERLDTSIELSDDEKQLLESVRTLARTELMVRAEHYDKTGDFPWDNVKAINHLGLNAMFIPEEYGGAKLSYTAYLECVREITKACASTGIIWATNFHAIKPLIDFGTEEQKQRLLPRIAEGGLAALAITEPDAGSDATGMRTRFTPDGDDIIIDGGKTFITNGDVADVYVIFGKWSEIDDPKKAISVVIMEKGTPGLSVVRTEQKMGHRASSTATISFDGCRVPRTNLLCTPGDGLKVLFSSLNKSRPSVAAHALGIARAAFEDGVAYINERKQSGRKIVEFQGIQFMLADMATDLAMCEAWLWRLAKLVDSGETGFSIEASMLKMRASDIAMRITTDVVQLFGGYGYCQDFRVERLMRDAKITQIWEGTNQVHRQLIGRSFLTK</sequence>
<proteinExistence type="inferred from homology"/>
<comment type="caution">
    <text evidence="14">The sequence shown here is derived from an EMBL/GenBank/DDBJ whole genome shotgun (WGS) entry which is preliminary data.</text>
</comment>
<dbReference type="FunFam" id="1.20.140.10:FF:000004">
    <property type="entry name" value="Acyl-CoA dehydrogenase FadE25"/>
    <property type="match status" value="1"/>
</dbReference>
<dbReference type="PANTHER" id="PTHR43884">
    <property type="entry name" value="ACYL-COA DEHYDROGENASE"/>
    <property type="match status" value="1"/>
</dbReference>
<dbReference type="InterPro" id="IPR036250">
    <property type="entry name" value="AcylCo_DH-like_C"/>
</dbReference>
<accession>A0A840RTY0</accession>
<dbReference type="EMBL" id="JACHHQ010000003">
    <property type="protein sequence ID" value="MBB5199929.1"/>
    <property type="molecule type" value="Genomic_DNA"/>
</dbReference>
<keyword evidence="3" id="KW-0285">Flavoprotein</keyword>
<dbReference type="Gene3D" id="1.10.540.10">
    <property type="entry name" value="Acyl-CoA dehydrogenase/oxidase, N-terminal domain"/>
    <property type="match status" value="1"/>
</dbReference>
<evidence type="ECO:0000256" key="2">
    <source>
        <dbReference type="ARBA" id="ARBA00009347"/>
    </source>
</evidence>
<evidence type="ECO:0000256" key="5">
    <source>
        <dbReference type="ARBA" id="ARBA00022827"/>
    </source>
</evidence>
<evidence type="ECO:0000256" key="9">
    <source>
        <dbReference type="ARBA" id="ARBA00068311"/>
    </source>
</evidence>
<dbReference type="GO" id="GO:0003995">
    <property type="term" value="F:acyl-CoA dehydrogenase activity"/>
    <property type="evidence" value="ECO:0007669"/>
    <property type="project" value="InterPro"/>
</dbReference>
<evidence type="ECO:0000256" key="1">
    <source>
        <dbReference type="ARBA" id="ARBA00001974"/>
    </source>
</evidence>
<evidence type="ECO:0000256" key="10">
    <source>
        <dbReference type="ARBA" id="ARBA00075603"/>
    </source>
</evidence>
<protein>
    <recommendedName>
        <fullName evidence="9">3-sulfinopropanoyl-CoA desulfinase</fullName>
        <ecNumber evidence="8">3.13.1.4</ecNumber>
    </recommendedName>
    <alternativeName>
        <fullName evidence="10">3-sulfinopropionyl coenzyme A desulfinase</fullName>
    </alternativeName>
</protein>
<evidence type="ECO:0000259" key="13">
    <source>
        <dbReference type="Pfam" id="PF02771"/>
    </source>
</evidence>
<dbReference type="InterPro" id="IPR006091">
    <property type="entry name" value="Acyl-CoA_Oxase/DH_mid-dom"/>
</dbReference>
<evidence type="ECO:0000259" key="11">
    <source>
        <dbReference type="Pfam" id="PF00441"/>
    </source>
</evidence>
<name>A0A840RTY0_9BURK</name>
<dbReference type="SUPFAM" id="SSF47203">
    <property type="entry name" value="Acyl-CoA dehydrogenase C-terminal domain-like"/>
    <property type="match status" value="1"/>
</dbReference>
<keyword evidence="6 14" id="KW-0560">Oxidoreductase</keyword>
<dbReference type="PROSITE" id="PS00072">
    <property type="entry name" value="ACYL_COA_DH_1"/>
    <property type="match status" value="1"/>
</dbReference>
<dbReference type="EC" id="3.13.1.4" evidence="8"/>
<keyword evidence="15" id="KW-1185">Reference proteome</keyword>
<evidence type="ECO:0000256" key="7">
    <source>
        <dbReference type="ARBA" id="ARBA00052938"/>
    </source>
</evidence>
<keyword evidence="4" id="KW-0378">Hydrolase</keyword>
<comment type="similarity">
    <text evidence="2">Belongs to the acyl-CoA dehydrogenase family.</text>
</comment>
<dbReference type="AlphaFoldDB" id="A0A840RTY0"/>
<dbReference type="Pfam" id="PF02771">
    <property type="entry name" value="Acyl-CoA_dh_N"/>
    <property type="match status" value="1"/>
</dbReference>
<evidence type="ECO:0000256" key="6">
    <source>
        <dbReference type="ARBA" id="ARBA00023002"/>
    </source>
</evidence>
<dbReference type="Proteomes" id="UP000571084">
    <property type="component" value="Unassembled WGS sequence"/>
</dbReference>
<dbReference type="InterPro" id="IPR013786">
    <property type="entry name" value="AcylCoA_DH/ox_N"/>
</dbReference>
<keyword evidence="5" id="KW-0274">FAD</keyword>
<dbReference type="RefSeq" id="WP_168056280.1">
    <property type="nucleotide sequence ID" value="NZ_JAAOZT010000009.1"/>
</dbReference>
<feature type="domain" description="Acyl-CoA oxidase/dehydrogenase middle" evidence="12">
    <location>
        <begin position="128"/>
        <end position="224"/>
    </location>
</feature>
<dbReference type="PIRSF" id="PIRSF016578">
    <property type="entry name" value="HsaA"/>
    <property type="match status" value="1"/>
</dbReference>
<dbReference type="Pfam" id="PF02770">
    <property type="entry name" value="Acyl-CoA_dh_M"/>
    <property type="match status" value="1"/>
</dbReference>
<dbReference type="PROSITE" id="PS00073">
    <property type="entry name" value="ACYL_COA_DH_2"/>
    <property type="match status" value="1"/>
</dbReference>
<dbReference type="SUPFAM" id="SSF56645">
    <property type="entry name" value="Acyl-CoA dehydrogenase NM domain-like"/>
    <property type="match status" value="1"/>
</dbReference>
<gene>
    <name evidence="14" type="ORF">HNR39_001761</name>
</gene>
<dbReference type="Gene3D" id="2.40.110.10">
    <property type="entry name" value="Butyryl-CoA Dehydrogenase, subunit A, domain 2"/>
    <property type="match status" value="1"/>
</dbReference>
<reference evidence="14 15" key="1">
    <citation type="submission" date="2020-08" db="EMBL/GenBank/DDBJ databases">
        <title>Genomic Encyclopedia of Type Strains, Phase IV (KMG-IV): sequencing the most valuable type-strain genomes for metagenomic binning, comparative biology and taxonomic classification.</title>
        <authorList>
            <person name="Goeker M."/>
        </authorList>
    </citation>
    <scope>NUCLEOTIDE SEQUENCE [LARGE SCALE GENOMIC DNA]</scope>
    <source>
        <strain evidence="14 15">DSM 23240</strain>
    </source>
</reference>
<evidence type="ECO:0000259" key="12">
    <source>
        <dbReference type="Pfam" id="PF02770"/>
    </source>
</evidence>
<evidence type="ECO:0000256" key="8">
    <source>
        <dbReference type="ARBA" id="ARBA00066461"/>
    </source>
</evidence>